<proteinExistence type="inferred from homology"/>
<dbReference type="EC" id="2.3.1.9" evidence="2"/>
<dbReference type="NCBIfam" id="TIGR01930">
    <property type="entry name" value="AcCoA-C-Actrans"/>
    <property type="match status" value="1"/>
</dbReference>
<evidence type="ECO:0000259" key="10">
    <source>
        <dbReference type="Pfam" id="PF02803"/>
    </source>
</evidence>
<dbReference type="PROSITE" id="PS00737">
    <property type="entry name" value="THIOLASE_2"/>
    <property type="match status" value="1"/>
</dbReference>
<dbReference type="InterPro" id="IPR020616">
    <property type="entry name" value="Thiolase_N"/>
</dbReference>
<keyword evidence="12" id="KW-1185">Reference proteome</keyword>
<dbReference type="CDD" id="cd00751">
    <property type="entry name" value="thiolase"/>
    <property type="match status" value="1"/>
</dbReference>
<evidence type="ECO:0000256" key="2">
    <source>
        <dbReference type="ARBA" id="ARBA00012705"/>
    </source>
</evidence>
<name>A0AA96F9B8_9MICO</name>
<dbReference type="AlphaFoldDB" id="A0AA96F9B8"/>
<evidence type="ECO:0000256" key="3">
    <source>
        <dbReference type="ARBA" id="ARBA00022679"/>
    </source>
</evidence>
<sequence>MSVVIAGYARTPFVKYCGQFARTPASVLGAHAAAAALRRAGLAPGRVDRVVAGQVLQGGAGQNPARQAAVGAGVQMTVPASTLNVVCLSGIEAVAQGARLIEAGEADVVLTIGMESMSMAPHAYVGSRLGAKYGAIELLDTMAHDGLTDAFEHRAMGASTEEHSERYDLTREEQDAWAAESHRRLIASAGHQAEEIEPFAPKPGAVPVATDDGVRPGTTVESLAGLRPAFGGRGTITAGNASQISDGAAALVLAREGVVESPLARVASWALVAGPDVSLHVQPANAARAALSRAGLAVGDVAAWEISEAFAAVSLASTRSLGLDPGIVNIHGGAIALGHPIGASGARIVGTVARTAAVVGRGALGVAAICGGGGQGSAVVVEAF</sequence>
<dbReference type="PANTHER" id="PTHR18919:SF107">
    <property type="entry name" value="ACETYL-COA ACETYLTRANSFERASE, CYTOSOLIC"/>
    <property type="match status" value="1"/>
</dbReference>
<organism evidence="11 12">
    <name type="scientific">Demequina capsici</name>
    <dbReference type="NCBI Taxonomy" id="3075620"/>
    <lineage>
        <taxon>Bacteria</taxon>
        <taxon>Bacillati</taxon>
        <taxon>Actinomycetota</taxon>
        <taxon>Actinomycetes</taxon>
        <taxon>Micrococcales</taxon>
        <taxon>Demequinaceae</taxon>
        <taxon>Demequina</taxon>
    </lineage>
</organism>
<evidence type="ECO:0000256" key="6">
    <source>
        <dbReference type="ARBA" id="ARBA00040529"/>
    </source>
</evidence>
<feature type="active site" description="Proton acceptor" evidence="7">
    <location>
        <position position="339"/>
    </location>
</feature>
<dbReference type="InterPro" id="IPR016039">
    <property type="entry name" value="Thiolase-like"/>
</dbReference>
<dbReference type="InterPro" id="IPR020617">
    <property type="entry name" value="Thiolase_C"/>
</dbReference>
<dbReference type="PIRSF" id="PIRSF000429">
    <property type="entry name" value="Ac-CoA_Ac_transf"/>
    <property type="match status" value="1"/>
</dbReference>
<dbReference type="PANTHER" id="PTHR18919">
    <property type="entry name" value="ACETYL-COA C-ACYLTRANSFERASE"/>
    <property type="match status" value="1"/>
</dbReference>
<dbReference type="PROSITE" id="PS00098">
    <property type="entry name" value="THIOLASE_1"/>
    <property type="match status" value="1"/>
</dbReference>
<dbReference type="InterPro" id="IPR020610">
    <property type="entry name" value="Thiolase_AS"/>
</dbReference>
<dbReference type="Pfam" id="PF02803">
    <property type="entry name" value="Thiolase_C"/>
    <property type="match status" value="1"/>
</dbReference>
<protein>
    <recommendedName>
        <fullName evidence="6">Probable acetyl-CoA acetyltransferase</fullName>
        <ecNumber evidence="2">2.3.1.9</ecNumber>
    </recommendedName>
    <alternativeName>
        <fullName evidence="5">Acetoacetyl-CoA thiolase</fullName>
    </alternativeName>
</protein>
<dbReference type="Gene3D" id="3.40.47.10">
    <property type="match status" value="2"/>
</dbReference>
<dbReference type="Proteomes" id="UP001304125">
    <property type="component" value="Chromosome"/>
</dbReference>
<dbReference type="InterPro" id="IPR002155">
    <property type="entry name" value="Thiolase"/>
</dbReference>
<evidence type="ECO:0000256" key="5">
    <source>
        <dbReference type="ARBA" id="ARBA00030755"/>
    </source>
</evidence>
<comment type="similarity">
    <text evidence="1 8">Belongs to the thiolase-like superfamily. Thiolase family.</text>
</comment>
<evidence type="ECO:0000259" key="9">
    <source>
        <dbReference type="Pfam" id="PF00108"/>
    </source>
</evidence>
<evidence type="ECO:0000256" key="1">
    <source>
        <dbReference type="ARBA" id="ARBA00010982"/>
    </source>
</evidence>
<feature type="domain" description="Thiolase C-terminal" evidence="10">
    <location>
        <begin position="262"/>
        <end position="382"/>
    </location>
</feature>
<dbReference type="EMBL" id="CP134879">
    <property type="protein sequence ID" value="WNM25583.1"/>
    <property type="molecule type" value="Genomic_DNA"/>
</dbReference>
<dbReference type="InterPro" id="IPR020613">
    <property type="entry name" value="Thiolase_CS"/>
</dbReference>
<evidence type="ECO:0000256" key="8">
    <source>
        <dbReference type="RuleBase" id="RU003557"/>
    </source>
</evidence>
<keyword evidence="3 8" id="KW-0808">Transferase</keyword>
<feature type="active site" description="Acyl-thioester intermediate" evidence="7">
    <location>
        <position position="87"/>
    </location>
</feature>
<dbReference type="GO" id="GO:0003985">
    <property type="term" value="F:acetyl-CoA C-acetyltransferase activity"/>
    <property type="evidence" value="ECO:0007669"/>
    <property type="project" value="UniProtKB-EC"/>
</dbReference>
<feature type="active site" description="Proton acceptor" evidence="7">
    <location>
        <position position="370"/>
    </location>
</feature>
<evidence type="ECO:0000256" key="7">
    <source>
        <dbReference type="PIRSR" id="PIRSR000429-1"/>
    </source>
</evidence>
<gene>
    <name evidence="11" type="ORF">RN606_05400</name>
</gene>
<dbReference type="SUPFAM" id="SSF53901">
    <property type="entry name" value="Thiolase-like"/>
    <property type="match status" value="2"/>
</dbReference>
<evidence type="ECO:0000256" key="4">
    <source>
        <dbReference type="ARBA" id="ARBA00023315"/>
    </source>
</evidence>
<reference evidence="11 12" key="1">
    <citation type="submission" date="2023-09" db="EMBL/GenBank/DDBJ databases">
        <title>Demequina sp. a novel bacteria isolated from Capsicum annuum.</title>
        <authorList>
            <person name="Humaira Z."/>
            <person name="Lee J."/>
            <person name="Cho D."/>
        </authorList>
    </citation>
    <scope>NUCLEOTIDE SEQUENCE [LARGE SCALE GENOMIC DNA]</scope>
    <source>
        <strain evidence="11 12">OYTSA14</strain>
    </source>
</reference>
<dbReference type="Pfam" id="PF00108">
    <property type="entry name" value="Thiolase_N"/>
    <property type="match status" value="1"/>
</dbReference>
<dbReference type="InterPro" id="IPR020615">
    <property type="entry name" value="Thiolase_acyl_enz_int_AS"/>
</dbReference>
<evidence type="ECO:0000313" key="12">
    <source>
        <dbReference type="Proteomes" id="UP001304125"/>
    </source>
</evidence>
<keyword evidence="4 8" id="KW-0012">Acyltransferase</keyword>
<feature type="domain" description="Thiolase N-terminal" evidence="9">
    <location>
        <begin position="3"/>
        <end position="256"/>
    </location>
</feature>
<accession>A0AA96F9B8</accession>
<dbReference type="PROSITE" id="PS00099">
    <property type="entry name" value="THIOLASE_3"/>
    <property type="match status" value="1"/>
</dbReference>
<evidence type="ECO:0000313" key="11">
    <source>
        <dbReference type="EMBL" id="WNM25583.1"/>
    </source>
</evidence>
<dbReference type="RefSeq" id="WP_313500756.1">
    <property type="nucleotide sequence ID" value="NZ_CP134879.1"/>
</dbReference>